<evidence type="ECO:0000313" key="2">
    <source>
        <dbReference type="EMBL" id="MFC4197808.1"/>
    </source>
</evidence>
<dbReference type="CDD" id="cd06433">
    <property type="entry name" value="GT_2_WfgS_like"/>
    <property type="match status" value="1"/>
</dbReference>
<dbReference type="Gene3D" id="3.90.550.10">
    <property type="entry name" value="Spore Coat Polysaccharide Biosynthesis Protein SpsA, Chain A"/>
    <property type="match status" value="1"/>
</dbReference>
<dbReference type="PANTHER" id="PTHR43685">
    <property type="entry name" value="GLYCOSYLTRANSFERASE"/>
    <property type="match status" value="1"/>
</dbReference>
<proteinExistence type="predicted"/>
<keyword evidence="2" id="KW-0808">Transferase</keyword>
<dbReference type="RefSeq" id="WP_378961449.1">
    <property type="nucleotide sequence ID" value="NZ_JBHRXC010000001.1"/>
</dbReference>
<keyword evidence="3" id="KW-1185">Reference proteome</keyword>
<accession>A0ABV8NPR4</accession>
<dbReference type="EMBL" id="JBHSBY010000128">
    <property type="protein sequence ID" value="MFC4197808.1"/>
    <property type="molecule type" value="Genomic_DNA"/>
</dbReference>
<dbReference type="SUPFAM" id="SSF53448">
    <property type="entry name" value="Nucleotide-diphospho-sugar transferases"/>
    <property type="match status" value="1"/>
</dbReference>
<dbReference type="InterPro" id="IPR029044">
    <property type="entry name" value="Nucleotide-diphossugar_trans"/>
</dbReference>
<dbReference type="Proteomes" id="UP001595792">
    <property type="component" value="Unassembled WGS sequence"/>
</dbReference>
<gene>
    <name evidence="2" type="ORF">ACFOUY_13970</name>
</gene>
<reference evidence="3" key="1">
    <citation type="journal article" date="2019" name="Int. J. Syst. Evol. Microbiol.">
        <title>The Global Catalogue of Microorganisms (GCM) 10K type strain sequencing project: providing services to taxonomists for standard genome sequencing and annotation.</title>
        <authorList>
            <consortium name="The Broad Institute Genomics Platform"/>
            <consortium name="The Broad Institute Genome Sequencing Center for Infectious Disease"/>
            <person name="Wu L."/>
            <person name="Ma J."/>
        </authorList>
    </citation>
    <scope>NUCLEOTIDE SEQUENCE [LARGE SCALE GENOMIC DNA]</scope>
    <source>
        <strain evidence="3">CCM 8689</strain>
    </source>
</reference>
<dbReference type="EC" id="2.4.-.-" evidence="2"/>
<dbReference type="InterPro" id="IPR050834">
    <property type="entry name" value="Glycosyltransf_2"/>
</dbReference>
<feature type="domain" description="Glycosyltransferase 2-like" evidence="1">
    <location>
        <begin position="4"/>
        <end position="143"/>
    </location>
</feature>
<protein>
    <submittedName>
        <fullName evidence="2">Glycosyltransferase family 2 protein</fullName>
        <ecNumber evidence="2">2.4.-.-</ecNumber>
    </submittedName>
</protein>
<organism evidence="2 3">
    <name type="scientific">Pedobacter jamesrossensis</name>
    <dbReference type="NCBI Taxonomy" id="1908238"/>
    <lineage>
        <taxon>Bacteria</taxon>
        <taxon>Pseudomonadati</taxon>
        <taxon>Bacteroidota</taxon>
        <taxon>Sphingobacteriia</taxon>
        <taxon>Sphingobacteriales</taxon>
        <taxon>Sphingobacteriaceae</taxon>
        <taxon>Pedobacter</taxon>
    </lineage>
</organism>
<name>A0ABV8NPR4_9SPHI</name>
<evidence type="ECO:0000259" key="1">
    <source>
        <dbReference type="Pfam" id="PF00535"/>
    </source>
</evidence>
<evidence type="ECO:0000313" key="3">
    <source>
        <dbReference type="Proteomes" id="UP001595792"/>
    </source>
</evidence>
<dbReference type="Pfam" id="PF00535">
    <property type="entry name" value="Glycos_transf_2"/>
    <property type="match status" value="1"/>
</dbReference>
<comment type="caution">
    <text evidence="2">The sequence shown here is derived from an EMBL/GenBank/DDBJ whole genome shotgun (WGS) entry which is preliminary data.</text>
</comment>
<sequence>MKISVLTPSYNSGKYIQRAIDSVLNQSYTNYEHIIADGGSTDDTIEIVKKHNKIIYVSEKDKGQSDAMNKAFKMSDGDIIVYLNADDEFSPGAFEKIVDAFKKDAKADMVVGDLIFTTDEESIKRVPSKKYRHILQYWLNVFPNNPISYFYKRKVQEKIGHFPVDDHYAMDIWFLLRVYKDFKIVKINEILGIFHSDGMNKTAVADTGYHLHQTIKQHLFKENPLMIPYFYSKLAIVKLKYLFRQVK</sequence>
<dbReference type="InterPro" id="IPR001173">
    <property type="entry name" value="Glyco_trans_2-like"/>
</dbReference>
<dbReference type="GO" id="GO:0016757">
    <property type="term" value="F:glycosyltransferase activity"/>
    <property type="evidence" value="ECO:0007669"/>
    <property type="project" value="UniProtKB-KW"/>
</dbReference>
<dbReference type="PANTHER" id="PTHR43685:SF11">
    <property type="entry name" value="GLYCOSYLTRANSFERASE TAGX-RELATED"/>
    <property type="match status" value="1"/>
</dbReference>
<keyword evidence="2" id="KW-0328">Glycosyltransferase</keyword>